<gene>
    <name evidence="1" type="ORF">BDEG_25046</name>
</gene>
<protein>
    <submittedName>
        <fullName evidence="1">Uncharacterized protein</fullName>
    </submittedName>
</protein>
<dbReference type="AlphaFoldDB" id="A0A177WNL7"/>
<name>A0A177WNL7_BATDL</name>
<dbReference type="Proteomes" id="UP000077115">
    <property type="component" value="Unassembled WGS sequence"/>
</dbReference>
<accession>A0A177WNL7</accession>
<dbReference type="EMBL" id="DS022306">
    <property type="protein sequence ID" value="OAJ41452.1"/>
    <property type="molecule type" value="Genomic_DNA"/>
</dbReference>
<evidence type="ECO:0000313" key="2">
    <source>
        <dbReference type="Proteomes" id="UP000077115"/>
    </source>
</evidence>
<organism evidence="1 2">
    <name type="scientific">Batrachochytrium dendrobatidis (strain JEL423)</name>
    <dbReference type="NCBI Taxonomy" id="403673"/>
    <lineage>
        <taxon>Eukaryota</taxon>
        <taxon>Fungi</taxon>
        <taxon>Fungi incertae sedis</taxon>
        <taxon>Chytridiomycota</taxon>
        <taxon>Chytridiomycota incertae sedis</taxon>
        <taxon>Chytridiomycetes</taxon>
        <taxon>Rhizophydiales</taxon>
        <taxon>Rhizophydiales incertae sedis</taxon>
        <taxon>Batrachochytrium</taxon>
    </lineage>
</organism>
<sequence>MIMIKQACQSMNAHALCVYRASFIEIMHSCKRLHYKSHLTISSHNQTKPSIKHRQYKTILKHTGLKSSNQTRIQESEIVEDDLQLQNPVVQTAVTSMFLKSWKGLSLLSKDELTKLTGLLPIKSTKELVQSLKKHIMSNPSFTNSDGTINLKAPGLVVNQLSTAWPEDYPKFIIYALCSVFEISISNSKEEFMESVMVFILKSKSNPTIINDIFKKLGLPSKDITKSRLTNSDMQLLESKLKQCSHQQVQKIFIEHDIRVAKTTSELSNYINAHLWFNPHLLGLDGSLDLQRVFDKGDNGCNILDLNSHPYIERYWLESLCYLFGIAVVRSKRDYLEYIYDYILQKNIRLPKNGGIFSLPVPPSTPYGKPIASEKPIHIKCLSSLSFPRLITIFTHLGEIYHKNRIQHIQDIEQLLKDNPYLVSKEGAIDFQKSDFYDHTSNNPLLQTTIMVKDLNNLLYNDLSCISTHLGLSAYLDKDHLIDWLRNYLKSNPNMVKSNGQVDVKSLKDVRTSQKTLSFILKDIRKTVQTPHLKKENLA</sequence>
<reference evidence="1 2" key="2">
    <citation type="submission" date="2016-05" db="EMBL/GenBank/DDBJ databases">
        <title>Lineage-specific infection strategies underlie the spectrum of fungal disease in amphibians.</title>
        <authorList>
            <person name="Cuomo C.A."/>
            <person name="Farrer R.A."/>
            <person name="James T."/>
            <person name="Longcore J."/>
            <person name="Birren B."/>
        </authorList>
    </citation>
    <scope>NUCLEOTIDE SEQUENCE [LARGE SCALE GENOMIC DNA]</scope>
    <source>
        <strain evidence="1 2">JEL423</strain>
    </source>
</reference>
<proteinExistence type="predicted"/>
<evidence type="ECO:0000313" key="1">
    <source>
        <dbReference type="EMBL" id="OAJ41452.1"/>
    </source>
</evidence>
<reference evidence="1 2" key="1">
    <citation type="submission" date="2006-10" db="EMBL/GenBank/DDBJ databases">
        <title>The Genome Sequence of Batrachochytrium dendrobatidis JEL423.</title>
        <authorList>
            <consortium name="The Broad Institute Genome Sequencing Platform"/>
            <person name="Birren B."/>
            <person name="Lander E."/>
            <person name="Galagan J."/>
            <person name="Cuomo C."/>
            <person name="Devon K."/>
            <person name="Jaffe D."/>
            <person name="Butler J."/>
            <person name="Alvarez P."/>
            <person name="Gnerre S."/>
            <person name="Grabherr M."/>
            <person name="Kleber M."/>
            <person name="Mauceli E."/>
            <person name="Brockman W."/>
            <person name="Young S."/>
            <person name="LaButti K."/>
            <person name="Sykes S."/>
            <person name="DeCaprio D."/>
            <person name="Crawford M."/>
            <person name="Koehrsen M."/>
            <person name="Engels R."/>
            <person name="Montgomery P."/>
            <person name="Pearson M."/>
            <person name="Howarth C."/>
            <person name="Larson L."/>
            <person name="White J."/>
            <person name="O'Leary S."/>
            <person name="Kodira C."/>
            <person name="Zeng Q."/>
            <person name="Yandava C."/>
            <person name="Alvarado L."/>
            <person name="Longcore J."/>
            <person name="James T."/>
        </authorList>
    </citation>
    <scope>NUCLEOTIDE SEQUENCE [LARGE SCALE GENOMIC DNA]</scope>
    <source>
        <strain evidence="1 2">JEL423</strain>
    </source>
</reference>
<dbReference type="VEuPathDB" id="FungiDB:BDEG_25046"/>